<dbReference type="AlphaFoldDB" id="A0A1J3DU07"/>
<keyword evidence="3" id="KW-0808">Transferase</keyword>
<dbReference type="GO" id="GO:0061630">
    <property type="term" value="F:ubiquitin protein ligase activity"/>
    <property type="evidence" value="ECO:0007669"/>
    <property type="project" value="UniProtKB-EC"/>
</dbReference>
<feature type="domain" description="RING-type" evidence="10">
    <location>
        <begin position="490"/>
        <end position="532"/>
    </location>
</feature>
<evidence type="ECO:0000256" key="9">
    <source>
        <dbReference type="SAM" id="MobiDB-lite"/>
    </source>
</evidence>
<keyword evidence="4" id="KW-0479">Metal-binding</keyword>
<name>A0A1J3DU07_NOCCA</name>
<keyword evidence="6" id="KW-0833">Ubl conjugation pathway</keyword>
<dbReference type="InterPro" id="IPR045191">
    <property type="entry name" value="MBR1/2-like"/>
</dbReference>
<dbReference type="InterPro" id="IPR001841">
    <property type="entry name" value="Znf_RING"/>
</dbReference>
<feature type="region of interest" description="Disordered" evidence="9">
    <location>
        <begin position="57"/>
        <end position="94"/>
    </location>
</feature>
<feature type="compositionally biased region" description="Basic and acidic residues" evidence="9">
    <location>
        <begin position="18"/>
        <end position="28"/>
    </location>
</feature>
<dbReference type="CDD" id="cd16469">
    <property type="entry name" value="RING-H2_RNF24-like"/>
    <property type="match status" value="1"/>
</dbReference>
<gene>
    <name evidence="11" type="ORF">GA_TR1806_c1_g1_i1_g.5560</name>
</gene>
<dbReference type="InterPro" id="IPR013083">
    <property type="entry name" value="Znf_RING/FYVE/PHD"/>
</dbReference>
<feature type="compositionally biased region" description="Polar residues" evidence="9">
    <location>
        <begin position="30"/>
        <end position="40"/>
    </location>
</feature>
<reference evidence="11" key="1">
    <citation type="submission" date="2016-07" db="EMBL/GenBank/DDBJ databases">
        <title>De novo transcriptome assembly of four accessions of the metal hyperaccumulator plant Noccaea caerulescens.</title>
        <authorList>
            <person name="Blande D."/>
            <person name="Halimaa P."/>
            <person name="Tervahauta A.I."/>
            <person name="Aarts M.G."/>
            <person name="Karenlampi S.O."/>
        </authorList>
    </citation>
    <scope>NUCLEOTIDE SEQUENCE</scope>
</reference>
<dbReference type="PROSITE" id="PS50089">
    <property type="entry name" value="ZF_RING_2"/>
    <property type="match status" value="1"/>
</dbReference>
<keyword evidence="5 8" id="KW-0863">Zinc-finger</keyword>
<dbReference type="PANTHER" id="PTHR22937">
    <property type="entry name" value="E3 UBIQUITIN-PROTEIN LIGASE RNF165"/>
    <property type="match status" value="1"/>
</dbReference>
<keyword evidence="7" id="KW-0862">Zinc</keyword>
<evidence type="ECO:0000256" key="1">
    <source>
        <dbReference type="ARBA" id="ARBA00000900"/>
    </source>
</evidence>
<evidence type="ECO:0000256" key="4">
    <source>
        <dbReference type="ARBA" id="ARBA00022723"/>
    </source>
</evidence>
<protein>
    <recommendedName>
        <fullName evidence="2">RING-type E3 ubiquitin transferase</fullName>
        <ecNumber evidence="2">2.3.2.27</ecNumber>
    </recommendedName>
</protein>
<evidence type="ECO:0000259" key="10">
    <source>
        <dbReference type="PROSITE" id="PS50089"/>
    </source>
</evidence>
<comment type="catalytic activity">
    <reaction evidence="1">
        <text>S-ubiquitinyl-[E2 ubiquitin-conjugating enzyme]-L-cysteine + [acceptor protein]-L-lysine = [E2 ubiquitin-conjugating enzyme]-L-cysteine + N(6)-ubiquitinyl-[acceptor protein]-L-lysine.</text>
        <dbReference type="EC" id="2.3.2.27"/>
    </reaction>
</comment>
<feature type="region of interest" description="Disordered" evidence="9">
    <location>
        <begin position="1"/>
        <end position="41"/>
    </location>
</feature>
<evidence type="ECO:0000256" key="6">
    <source>
        <dbReference type="ARBA" id="ARBA00022786"/>
    </source>
</evidence>
<evidence type="ECO:0000256" key="5">
    <source>
        <dbReference type="ARBA" id="ARBA00022771"/>
    </source>
</evidence>
<dbReference type="FunFam" id="3.30.40.10:FF:000538">
    <property type="entry name" value="E3 ubiquitin-protein ligase MBR2 isoform A"/>
    <property type="match status" value="1"/>
</dbReference>
<dbReference type="EMBL" id="GEVI01008902">
    <property type="protein sequence ID" value="JAU23418.1"/>
    <property type="molecule type" value="Transcribed_RNA"/>
</dbReference>
<accession>A0A1J3DU07</accession>
<evidence type="ECO:0000256" key="8">
    <source>
        <dbReference type="PROSITE-ProRule" id="PRU00175"/>
    </source>
</evidence>
<organism evidence="11">
    <name type="scientific">Noccaea caerulescens</name>
    <name type="common">Alpine penny-cress</name>
    <name type="synonym">Thlaspi caerulescens</name>
    <dbReference type="NCBI Taxonomy" id="107243"/>
    <lineage>
        <taxon>Eukaryota</taxon>
        <taxon>Viridiplantae</taxon>
        <taxon>Streptophyta</taxon>
        <taxon>Embryophyta</taxon>
        <taxon>Tracheophyta</taxon>
        <taxon>Spermatophyta</taxon>
        <taxon>Magnoliopsida</taxon>
        <taxon>eudicotyledons</taxon>
        <taxon>Gunneridae</taxon>
        <taxon>Pentapetalae</taxon>
        <taxon>rosids</taxon>
        <taxon>malvids</taxon>
        <taxon>Brassicales</taxon>
        <taxon>Brassicaceae</taxon>
        <taxon>Coluteocarpeae</taxon>
        <taxon>Noccaea</taxon>
    </lineage>
</organism>
<sequence length="544" mass="60548">MGHRHFPGSSQFFDDEHDQGWNHIHPEHPCTNQARSGTSENRSHLYPAENMLNEGMPVSSHWNSSSGPNAYAASGHSLERPHYNPGAPGPSHDPFVSSTVSTFSVPHESYVTFASSSNCNTQAWSNSSYIDQSMENVRGSQKRKSPCATSMYEMGSSSQYHGDRTSSNIPFPSEMHMGKSVTHDHDPHYMPWLMNPSYRSNNVSISGEGSSRNVRSRPSLDLETCSYRNSFPTTSPALDSQFTHHGVDHSGSGQFPGQASHGNKDWNCARLSPVPRDVNGFSPETNNYLPARSVANSTSVDTCSGYHHGVIENRNPTFSHGFPGNSSQAASSSRFSHRSTPTYRSSSNGLRLGHVASSSGDRSHMADEAYPSRHLRAPPHISWRSGDRTGRRRSSYERFQPPFHETALHERFSSEGFMVVDRQQHYGSRNMLDHHRELRLDIDDMTYEELLALGERIGSVNTGLSNDAISSCLLETMYYPLYQTEEQSKCAICLEEYKEREELGKLKGCGHDYHGGCIKKWLSIKNTCPICKSPALPDASKPII</sequence>
<dbReference type="SUPFAM" id="SSF57850">
    <property type="entry name" value="RING/U-box"/>
    <property type="match status" value="1"/>
</dbReference>
<dbReference type="PANTHER" id="PTHR22937:SF65">
    <property type="entry name" value="E3 UBIQUITIN-PROTEIN LIGASE ARK2C"/>
    <property type="match status" value="1"/>
</dbReference>
<proteinExistence type="predicted"/>
<dbReference type="EC" id="2.3.2.27" evidence="2"/>
<feature type="compositionally biased region" description="Polar residues" evidence="9">
    <location>
        <begin position="340"/>
        <end position="349"/>
    </location>
</feature>
<evidence type="ECO:0000313" key="11">
    <source>
        <dbReference type="EMBL" id="JAU23418.1"/>
    </source>
</evidence>
<evidence type="ECO:0000256" key="7">
    <source>
        <dbReference type="ARBA" id="ARBA00022833"/>
    </source>
</evidence>
<dbReference type="SMART" id="SM00184">
    <property type="entry name" value="RING"/>
    <property type="match status" value="1"/>
</dbReference>
<feature type="region of interest" description="Disordered" evidence="9">
    <location>
        <begin position="376"/>
        <end position="395"/>
    </location>
</feature>
<dbReference type="Gene3D" id="3.30.40.10">
    <property type="entry name" value="Zinc/RING finger domain, C3HC4 (zinc finger)"/>
    <property type="match status" value="1"/>
</dbReference>
<evidence type="ECO:0000256" key="2">
    <source>
        <dbReference type="ARBA" id="ARBA00012483"/>
    </source>
</evidence>
<evidence type="ECO:0000256" key="3">
    <source>
        <dbReference type="ARBA" id="ARBA00022679"/>
    </source>
</evidence>
<dbReference type="Pfam" id="PF13639">
    <property type="entry name" value="zf-RING_2"/>
    <property type="match status" value="1"/>
</dbReference>
<feature type="region of interest" description="Disordered" evidence="9">
    <location>
        <begin position="317"/>
        <end position="365"/>
    </location>
</feature>
<dbReference type="GO" id="GO:0008270">
    <property type="term" value="F:zinc ion binding"/>
    <property type="evidence" value="ECO:0007669"/>
    <property type="project" value="UniProtKB-KW"/>
</dbReference>